<dbReference type="PANTHER" id="PTHR11315:SF0">
    <property type="entry name" value="FOLATE GAMMA-GLUTAMYL HYDROLASE"/>
    <property type="match status" value="1"/>
</dbReference>
<evidence type="ECO:0000256" key="1">
    <source>
        <dbReference type="ARBA" id="ARBA00004239"/>
    </source>
</evidence>
<evidence type="ECO:0000256" key="4">
    <source>
        <dbReference type="ARBA" id="ARBA00022525"/>
    </source>
</evidence>
<proteinExistence type="inferred from homology"/>
<comment type="caution">
    <text evidence="9">The sequence shown here is derived from an EMBL/GenBank/DDBJ whole genome shotgun (WGS) entry which is preliminary data.</text>
</comment>
<dbReference type="PROSITE" id="PS51273">
    <property type="entry name" value="GATASE_TYPE_1"/>
    <property type="match status" value="1"/>
</dbReference>
<evidence type="ECO:0000313" key="10">
    <source>
        <dbReference type="Proteomes" id="UP001642520"/>
    </source>
</evidence>
<sequence length="326" mass="37253">MFVQSVTVVIFAFLALHCTTISGQFDPEPNNRPIIGILTQEASIYLKKKLLPEKYSSYIAASYVKFIEGAGARVVPIWIGKDEAYYRDILNKINGVLWPGGTALFNRNNGYADAGYTIYKIAKQMNKDGDYFPILGICLGFELLAHVVANRVESRRKCNSLSQTIPLNFTSGYRESRLFNDISDDIVEILETKKVTANFHQFCVTKNILKQTGTSNEFRILSLNNDLDGIEFISSFEHVTLPFYGLQFHPEKNLYEWILGKKIPHGKNAIKVAQYFANFFVNEARKNVHEFSSKKEELESLIYNYQPTYTGLKNSSFVQCYMFKNK</sequence>
<dbReference type="SUPFAM" id="SSF52317">
    <property type="entry name" value="Class I glutamine amidotransferase-like"/>
    <property type="match status" value="1"/>
</dbReference>
<gene>
    <name evidence="9" type="ORF">XYLVIOL_LOCUS4678</name>
</gene>
<dbReference type="Pfam" id="PF07722">
    <property type="entry name" value="Peptidase_C26"/>
    <property type="match status" value="1"/>
</dbReference>
<keyword evidence="6 7" id="KW-0378">Hydrolase</keyword>
<dbReference type="EMBL" id="CAXAJV020001290">
    <property type="protein sequence ID" value="CAL7940832.1"/>
    <property type="molecule type" value="Genomic_DNA"/>
</dbReference>
<feature type="active site" evidence="7">
    <location>
        <position position="249"/>
    </location>
</feature>
<dbReference type="PROSITE" id="PS51275">
    <property type="entry name" value="PEPTIDASE_C26_GGH"/>
    <property type="match status" value="1"/>
</dbReference>
<evidence type="ECO:0000256" key="6">
    <source>
        <dbReference type="ARBA" id="ARBA00022801"/>
    </source>
</evidence>
<reference evidence="9 10" key="1">
    <citation type="submission" date="2024-08" db="EMBL/GenBank/DDBJ databases">
        <authorList>
            <person name="Will J Nash"/>
            <person name="Angela Man"/>
            <person name="Seanna McTaggart"/>
            <person name="Kendall Baker"/>
            <person name="Tom Barker"/>
            <person name="Leah Catchpole"/>
            <person name="Alex Durrant"/>
            <person name="Karim Gharbi"/>
            <person name="Naomi Irish"/>
            <person name="Gemy Kaithakottil"/>
            <person name="Debby Ku"/>
            <person name="Aaliyah Providence"/>
            <person name="Felix Shaw"/>
            <person name="David Swarbreck"/>
            <person name="Chris Watkins"/>
            <person name="Ann M. McCartney"/>
            <person name="Giulio Formenti"/>
            <person name="Alice Mouton"/>
            <person name="Noel Vella"/>
            <person name="Bjorn M von Reumont"/>
            <person name="Adriana Vella"/>
            <person name="Wilfried Haerty"/>
        </authorList>
    </citation>
    <scope>NUCLEOTIDE SEQUENCE [LARGE SCALE GENOMIC DNA]</scope>
</reference>
<protein>
    <recommendedName>
        <fullName evidence="3 7">folate gamma-glutamyl hydrolase</fullName>
        <ecNumber evidence="3 7">3.4.19.9</ecNumber>
    </recommendedName>
</protein>
<name>A0ABP1NK80_XYLVO</name>
<comment type="subcellular location">
    <subcellularLocation>
        <location evidence="1">Secreted</location>
        <location evidence="1">Extracellular space</location>
    </subcellularLocation>
</comment>
<keyword evidence="4" id="KW-0964">Secreted</keyword>
<evidence type="ECO:0000256" key="7">
    <source>
        <dbReference type="PROSITE-ProRule" id="PRU00607"/>
    </source>
</evidence>
<comment type="similarity">
    <text evidence="2">Belongs to the peptidase C26 family.</text>
</comment>
<evidence type="ECO:0000256" key="2">
    <source>
        <dbReference type="ARBA" id="ARBA00011083"/>
    </source>
</evidence>
<evidence type="ECO:0000313" key="9">
    <source>
        <dbReference type="EMBL" id="CAL7940832.1"/>
    </source>
</evidence>
<evidence type="ECO:0000256" key="8">
    <source>
        <dbReference type="SAM" id="SignalP"/>
    </source>
</evidence>
<dbReference type="EC" id="3.4.19.9" evidence="3 7"/>
<keyword evidence="5 8" id="KW-0732">Signal</keyword>
<feature type="active site" description="Nucleophile" evidence="7">
    <location>
        <position position="138"/>
    </location>
</feature>
<organism evidence="9 10">
    <name type="scientific">Xylocopa violacea</name>
    <name type="common">Violet carpenter bee</name>
    <name type="synonym">Apis violacea</name>
    <dbReference type="NCBI Taxonomy" id="135666"/>
    <lineage>
        <taxon>Eukaryota</taxon>
        <taxon>Metazoa</taxon>
        <taxon>Ecdysozoa</taxon>
        <taxon>Arthropoda</taxon>
        <taxon>Hexapoda</taxon>
        <taxon>Insecta</taxon>
        <taxon>Pterygota</taxon>
        <taxon>Neoptera</taxon>
        <taxon>Endopterygota</taxon>
        <taxon>Hymenoptera</taxon>
        <taxon>Apocrita</taxon>
        <taxon>Aculeata</taxon>
        <taxon>Apoidea</taxon>
        <taxon>Anthophila</taxon>
        <taxon>Apidae</taxon>
        <taxon>Xylocopa</taxon>
        <taxon>Xylocopa</taxon>
    </lineage>
</organism>
<feature type="signal peptide" evidence="8">
    <location>
        <begin position="1"/>
        <end position="23"/>
    </location>
</feature>
<feature type="chain" id="PRO_5046728828" description="folate gamma-glutamyl hydrolase" evidence="8">
    <location>
        <begin position="24"/>
        <end position="326"/>
    </location>
</feature>
<dbReference type="InterPro" id="IPR011697">
    <property type="entry name" value="Peptidase_C26"/>
</dbReference>
<dbReference type="PANTHER" id="PTHR11315">
    <property type="entry name" value="PROTEASE FAMILY C26 GAMMA-GLUTAMYL HYDROLASE"/>
    <property type="match status" value="1"/>
</dbReference>
<comment type="catalytic activity">
    <reaction evidence="7">
        <text>(6S)-5,6,7,8-tetrahydrofolyl-(gamma-L-Glu)(n) + (n-1) H2O = (6S)-5,6,7,8-tetrahydrofolate + (n-1) L-glutamate</text>
        <dbReference type="Rhea" id="RHEA:56784"/>
        <dbReference type="Rhea" id="RHEA-COMP:14738"/>
        <dbReference type="ChEBI" id="CHEBI:15377"/>
        <dbReference type="ChEBI" id="CHEBI:29985"/>
        <dbReference type="ChEBI" id="CHEBI:57453"/>
        <dbReference type="ChEBI" id="CHEBI:141005"/>
        <dbReference type="EC" id="3.4.19.9"/>
    </reaction>
</comment>
<dbReference type="InterPro" id="IPR029062">
    <property type="entry name" value="Class_I_gatase-like"/>
</dbReference>
<dbReference type="Proteomes" id="UP001642520">
    <property type="component" value="Unassembled WGS sequence"/>
</dbReference>
<evidence type="ECO:0000256" key="5">
    <source>
        <dbReference type="ARBA" id="ARBA00022729"/>
    </source>
</evidence>
<keyword evidence="10" id="KW-1185">Reference proteome</keyword>
<dbReference type="InterPro" id="IPR015527">
    <property type="entry name" value="Pept_C26_g-glut_hydrolase"/>
</dbReference>
<dbReference type="Gene3D" id="3.40.50.880">
    <property type="match status" value="1"/>
</dbReference>
<evidence type="ECO:0000256" key="3">
    <source>
        <dbReference type="ARBA" id="ARBA00012886"/>
    </source>
</evidence>
<accession>A0ABP1NK80</accession>